<dbReference type="OrthoDB" id="242747at2157"/>
<dbReference type="Proteomes" id="UP000595001">
    <property type="component" value="Chromosome"/>
</dbReference>
<dbReference type="EMBL" id="CP065856">
    <property type="protein sequence ID" value="QPV64186.1"/>
    <property type="molecule type" value="Genomic_DNA"/>
</dbReference>
<evidence type="ECO:0000256" key="1">
    <source>
        <dbReference type="SAM" id="Phobius"/>
    </source>
</evidence>
<dbReference type="RefSeq" id="WP_198062960.1">
    <property type="nucleotide sequence ID" value="NZ_CP065856.1"/>
</dbReference>
<keyword evidence="1" id="KW-1133">Transmembrane helix</keyword>
<evidence type="ECO:0000313" key="3">
    <source>
        <dbReference type="Proteomes" id="UP000595001"/>
    </source>
</evidence>
<protein>
    <submittedName>
        <fullName evidence="2">Oxidoreductase</fullName>
    </submittedName>
</protein>
<dbReference type="Pfam" id="PF24365">
    <property type="entry name" value="DUF7521"/>
    <property type="match status" value="1"/>
</dbReference>
<dbReference type="GeneID" id="60588040"/>
<organism evidence="2 3">
    <name type="scientific">Halosimplex litoreum</name>
    <dbReference type="NCBI Taxonomy" id="1198301"/>
    <lineage>
        <taxon>Archaea</taxon>
        <taxon>Methanobacteriati</taxon>
        <taxon>Methanobacteriota</taxon>
        <taxon>Stenosarchaea group</taxon>
        <taxon>Halobacteria</taxon>
        <taxon>Halobacteriales</taxon>
        <taxon>Haloarculaceae</taxon>
        <taxon>Halosimplex</taxon>
    </lineage>
</organism>
<proteinExistence type="predicted"/>
<evidence type="ECO:0000313" key="2">
    <source>
        <dbReference type="EMBL" id="QPV64186.1"/>
    </source>
</evidence>
<sequence length="100" mass="9991">MSTHTTLTVATLVVTTAAVVFGGVVASLAYRAADRTSSRSLQLLSYGLGAVALGPLVGALGAVALGLDAESTLLVQGLLVAPGFALLVRSLYPAPDPVRA</sequence>
<reference evidence="2 3" key="1">
    <citation type="submission" date="2020-12" db="EMBL/GenBank/DDBJ databases">
        <title>Halosimplex halophilum sp. nov. and Halosimplex salinum sp. nov., two new members of the genus Halosimplex.</title>
        <authorList>
            <person name="Cui H.L."/>
        </authorList>
    </citation>
    <scope>NUCLEOTIDE SEQUENCE [LARGE SCALE GENOMIC DNA]</scope>
    <source>
        <strain evidence="2 3">YGH94</strain>
    </source>
</reference>
<keyword evidence="1" id="KW-0812">Transmembrane</keyword>
<keyword evidence="1" id="KW-0472">Membrane</keyword>
<dbReference type="AlphaFoldDB" id="A0A7T3G0Q9"/>
<keyword evidence="3" id="KW-1185">Reference proteome</keyword>
<feature type="transmembrane region" description="Helical" evidence="1">
    <location>
        <begin position="73"/>
        <end position="92"/>
    </location>
</feature>
<dbReference type="KEGG" id="hlt:I7X12_06065"/>
<feature type="transmembrane region" description="Helical" evidence="1">
    <location>
        <begin position="6"/>
        <end position="31"/>
    </location>
</feature>
<accession>A0A7T3G0Q9</accession>
<dbReference type="InterPro" id="IPR055943">
    <property type="entry name" value="DUF7521"/>
</dbReference>
<feature type="transmembrane region" description="Helical" evidence="1">
    <location>
        <begin position="43"/>
        <end position="67"/>
    </location>
</feature>
<gene>
    <name evidence="2" type="ORF">I7X12_06065</name>
</gene>
<name>A0A7T3G0Q9_9EURY</name>